<dbReference type="Gene3D" id="1.10.260.50">
    <property type="match status" value="1"/>
</dbReference>
<comment type="catalytic activity">
    <reaction evidence="10">
        <text>(sulfur carrier)-H + L-cysteine = (sulfur carrier)-SH + L-alanine</text>
        <dbReference type="Rhea" id="RHEA:43892"/>
        <dbReference type="Rhea" id="RHEA-COMP:14737"/>
        <dbReference type="Rhea" id="RHEA-COMP:14739"/>
        <dbReference type="ChEBI" id="CHEBI:29917"/>
        <dbReference type="ChEBI" id="CHEBI:35235"/>
        <dbReference type="ChEBI" id="CHEBI:57972"/>
        <dbReference type="ChEBI" id="CHEBI:64428"/>
        <dbReference type="EC" id="2.8.1.7"/>
    </reaction>
</comment>
<dbReference type="PIRSF" id="PIRSF005572">
    <property type="entry name" value="NifS"/>
    <property type="match status" value="1"/>
</dbReference>
<keyword evidence="13" id="KW-1185">Reference proteome</keyword>
<gene>
    <name evidence="12" type="ORF">DGI_2347</name>
</gene>
<evidence type="ECO:0000256" key="8">
    <source>
        <dbReference type="ARBA" id="ARBA00023004"/>
    </source>
</evidence>
<sequence length="384" mass="39296">MPRPLYFDCNATTAVHPRVLAAMLPFFADRPGNPGCAHEVGLDARQAMECARAQVAALLGMEQAAGVVFTGGATEANHLAVLGTFMRECQTGPGWLAVSAVEHPAVLGPARVLERRGVQVVALPVDARGVVERAALEEALHRSRDAEGPKLVSVMLANNETGVLQPVAEIAALAHAHGALLHTDAAQAVGKIPVNLPALGADYLTIAGHKMYAPKGVGALVCASAAARERLSPLVFGGGQEGGLRSGTENIPLIVALGEACALAAADLPAEAERQAALAGILLDALTAAGVAFVVHGQEAPRLPQTLSLGLTGRRAGDVLSGLVMEDVAVSGGAACHGGTASMSGVLQAMGVDPRHGLGTVRISWGRFTTVADMQELAARLVRV</sequence>
<reference evidence="13" key="2">
    <citation type="submission" date="2013-07" db="EMBL/GenBank/DDBJ databases">
        <authorList>
            <person name="Morais-Silva F.O."/>
            <person name="Rezende A.M."/>
            <person name="Pimentel C."/>
            <person name="Resende D.M."/>
            <person name="Santos C.I."/>
            <person name="Clemente C."/>
            <person name="de Oliveira L.M."/>
            <person name="da Silva S.M."/>
            <person name="Costa D.A."/>
            <person name="Varela-Raposo A."/>
            <person name="Horacio E.C.A."/>
            <person name="Matos M."/>
            <person name="Flores O."/>
            <person name="Ruiz J.C."/>
            <person name="Rodrigues-Pousada C."/>
        </authorList>
    </citation>
    <scope>NUCLEOTIDE SEQUENCE [LARGE SCALE GENOMIC DNA]</scope>
    <source>
        <strain evidence="13">ATCC 19364 / DSM 1382 / NCIMB 9332 / VKM B-1759</strain>
    </source>
</reference>
<evidence type="ECO:0000256" key="1">
    <source>
        <dbReference type="ARBA" id="ARBA00001933"/>
    </source>
</evidence>
<dbReference type="eggNOG" id="COG1104">
    <property type="taxonomic scope" value="Bacteria"/>
</dbReference>
<name>T2GC11_MEGG1</name>
<evidence type="ECO:0000256" key="4">
    <source>
        <dbReference type="ARBA" id="ARBA00012239"/>
    </source>
</evidence>
<organism evidence="12 13">
    <name type="scientific">Megalodesulfovibrio gigas (strain ATCC 19364 / DSM 1382 / NCIMB 9332 / VKM B-1759)</name>
    <name type="common">Desulfovibrio gigas</name>
    <dbReference type="NCBI Taxonomy" id="1121448"/>
    <lineage>
        <taxon>Bacteria</taxon>
        <taxon>Pseudomonadati</taxon>
        <taxon>Thermodesulfobacteriota</taxon>
        <taxon>Desulfovibrionia</taxon>
        <taxon>Desulfovibrionales</taxon>
        <taxon>Desulfovibrionaceae</taxon>
        <taxon>Megalodesulfovibrio</taxon>
    </lineage>
</organism>
<dbReference type="GO" id="GO:0031071">
    <property type="term" value="F:cysteine desulfurase activity"/>
    <property type="evidence" value="ECO:0007669"/>
    <property type="project" value="UniProtKB-EC"/>
</dbReference>
<evidence type="ECO:0000256" key="3">
    <source>
        <dbReference type="ARBA" id="ARBA00006490"/>
    </source>
</evidence>
<comment type="similarity">
    <text evidence="3">Belongs to the class-V pyridoxal-phosphate-dependent aminotransferase family. NifS/IscS subfamily.</text>
</comment>
<reference evidence="12 13" key="1">
    <citation type="journal article" date="2013" name="J. Bacteriol.">
        <title>Roles of HynAB and Ech, the only two hydrogenases found in the model sulfate reducer Desulfovibrio gigas.</title>
        <authorList>
            <person name="Morais-Silva F.O."/>
            <person name="Santos C.I."/>
            <person name="Rodrigues R."/>
            <person name="Pereira I.A."/>
            <person name="Rodrigues-Pousada C."/>
        </authorList>
    </citation>
    <scope>NUCLEOTIDE SEQUENCE [LARGE SCALE GENOMIC DNA]</scope>
    <source>
        <strain evidence="13">ATCC 19364 / DSM 1382 / NCIMB 9332 / VKM B-1759</strain>
    </source>
</reference>
<keyword evidence="8" id="KW-0408">Iron</keyword>
<evidence type="ECO:0000256" key="9">
    <source>
        <dbReference type="ARBA" id="ARBA00023014"/>
    </source>
</evidence>
<dbReference type="SUPFAM" id="SSF53383">
    <property type="entry name" value="PLP-dependent transferases"/>
    <property type="match status" value="1"/>
</dbReference>
<dbReference type="GO" id="GO:0046872">
    <property type="term" value="F:metal ion binding"/>
    <property type="evidence" value="ECO:0007669"/>
    <property type="project" value="UniProtKB-KW"/>
</dbReference>
<dbReference type="HOGENOM" id="CLU_003433_0_0_7"/>
<evidence type="ECO:0000313" key="12">
    <source>
        <dbReference type="EMBL" id="AGW14100.1"/>
    </source>
</evidence>
<dbReference type="Proteomes" id="UP000016587">
    <property type="component" value="Chromosome"/>
</dbReference>
<dbReference type="InterPro" id="IPR015424">
    <property type="entry name" value="PyrdxlP-dep_Trfase"/>
</dbReference>
<keyword evidence="5" id="KW-0808">Transferase</keyword>
<dbReference type="STRING" id="1121448.DGI_2347"/>
<proteinExistence type="inferred from homology"/>
<dbReference type="GO" id="GO:0051536">
    <property type="term" value="F:iron-sulfur cluster binding"/>
    <property type="evidence" value="ECO:0007669"/>
    <property type="project" value="UniProtKB-KW"/>
</dbReference>
<feature type="domain" description="Aminotransferase class V" evidence="11">
    <location>
        <begin position="6"/>
        <end position="377"/>
    </location>
</feature>
<evidence type="ECO:0000256" key="6">
    <source>
        <dbReference type="ARBA" id="ARBA00022723"/>
    </source>
</evidence>
<comment type="cofactor">
    <cofactor evidence="1">
        <name>pyridoxal 5'-phosphate</name>
        <dbReference type="ChEBI" id="CHEBI:597326"/>
    </cofactor>
</comment>
<dbReference type="PANTHER" id="PTHR11601">
    <property type="entry name" value="CYSTEINE DESULFURYLASE FAMILY MEMBER"/>
    <property type="match status" value="1"/>
</dbReference>
<dbReference type="InterPro" id="IPR015421">
    <property type="entry name" value="PyrdxlP-dep_Trfase_major"/>
</dbReference>
<dbReference type="RefSeq" id="WP_021761060.1">
    <property type="nucleotide sequence ID" value="NC_022444.1"/>
</dbReference>
<evidence type="ECO:0000256" key="10">
    <source>
        <dbReference type="ARBA" id="ARBA00050776"/>
    </source>
</evidence>
<dbReference type="InterPro" id="IPR000192">
    <property type="entry name" value="Aminotrans_V_dom"/>
</dbReference>
<dbReference type="Pfam" id="PF00266">
    <property type="entry name" value="Aminotran_5"/>
    <property type="match status" value="1"/>
</dbReference>
<protein>
    <recommendedName>
        <fullName evidence="4">cysteine desulfurase</fullName>
        <ecNumber evidence="4">2.8.1.7</ecNumber>
    </recommendedName>
</protein>
<keyword evidence="7" id="KW-0663">Pyridoxal phosphate</keyword>
<dbReference type="Gene3D" id="3.90.1150.10">
    <property type="entry name" value="Aspartate Aminotransferase, domain 1"/>
    <property type="match status" value="1"/>
</dbReference>
<keyword evidence="6" id="KW-0479">Metal-binding</keyword>
<dbReference type="KEGG" id="dgg:DGI_2347"/>
<dbReference type="OrthoDB" id="9808002at2"/>
<evidence type="ECO:0000256" key="2">
    <source>
        <dbReference type="ARBA" id="ARBA00003120"/>
    </source>
</evidence>
<evidence type="ECO:0000256" key="5">
    <source>
        <dbReference type="ARBA" id="ARBA00022679"/>
    </source>
</evidence>
<keyword evidence="9" id="KW-0411">Iron-sulfur</keyword>
<dbReference type="InterPro" id="IPR016454">
    <property type="entry name" value="Cysteine_dSase"/>
</dbReference>
<dbReference type="AlphaFoldDB" id="T2GC11"/>
<comment type="function">
    <text evidence="2">Catalyzes the removal of elemental sulfur atoms from cysteine to produce alanine. Seems to participate in the biosynthesis of the nitrogenase metalloclusters by providing the inorganic sulfur required for the Fe-S core formation.</text>
</comment>
<dbReference type="PANTHER" id="PTHR11601:SF34">
    <property type="entry name" value="CYSTEINE DESULFURASE"/>
    <property type="match status" value="1"/>
</dbReference>
<dbReference type="Gene3D" id="3.40.640.10">
    <property type="entry name" value="Type I PLP-dependent aspartate aminotransferase-like (Major domain)"/>
    <property type="match status" value="1"/>
</dbReference>
<accession>T2GC11</accession>
<dbReference type="InterPro" id="IPR015422">
    <property type="entry name" value="PyrdxlP-dep_Trfase_small"/>
</dbReference>
<dbReference type="FunFam" id="3.40.640.10:FF:000084">
    <property type="entry name" value="IscS-like cysteine desulfurase"/>
    <property type="match status" value="1"/>
</dbReference>
<evidence type="ECO:0000256" key="7">
    <source>
        <dbReference type="ARBA" id="ARBA00022898"/>
    </source>
</evidence>
<evidence type="ECO:0000313" key="13">
    <source>
        <dbReference type="Proteomes" id="UP000016587"/>
    </source>
</evidence>
<dbReference type="EC" id="2.8.1.7" evidence="4"/>
<dbReference type="PATRIC" id="fig|1121448.10.peg.2300"/>
<dbReference type="EMBL" id="CP006585">
    <property type="protein sequence ID" value="AGW14100.1"/>
    <property type="molecule type" value="Genomic_DNA"/>
</dbReference>
<evidence type="ECO:0000259" key="11">
    <source>
        <dbReference type="Pfam" id="PF00266"/>
    </source>
</evidence>